<organism evidence="2">
    <name type="scientific">Culex pipiens</name>
    <name type="common">House mosquito</name>
    <dbReference type="NCBI Taxonomy" id="7175"/>
    <lineage>
        <taxon>Eukaryota</taxon>
        <taxon>Metazoa</taxon>
        <taxon>Ecdysozoa</taxon>
        <taxon>Arthropoda</taxon>
        <taxon>Hexapoda</taxon>
        <taxon>Insecta</taxon>
        <taxon>Pterygota</taxon>
        <taxon>Neoptera</taxon>
        <taxon>Endopterygota</taxon>
        <taxon>Diptera</taxon>
        <taxon>Nematocera</taxon>
        <taxon>Culicoidea</taxon>
        <taxon>Culicidae</taxon>
        <taxon>Culicinae</taxon>
        <taxon>Culicini</taxon>
        <taxon>Culex</taxon>
        <taxon>Culex</taxon>
    </lineage>
</organism>
<sequence>MTFWPRKVPRRSHRANRTWKTSSSGTTTRCPSRACPPTMARLTTRPHRHFPQNQPRTHHPRQSRSHRTSTLRASVQVWATRQRHPEPIRPTTTPSRTPRARTNSTNPGTIRTATCRRRTCRV</sequence>
<name>A0A8D8I745_CULPI</name>
<feature type="compositionally biased region" description="Polar residues" evidence="1">
    <location>
        <begin position="70"/>
        <end position="79"/>
    </location>
</feature>
<evidence type="ECO:0000313" key="2">
    <source>
        <dbReference type="EMBL" id="CAG6546672.1"/>
    </source>
</evidence>
<feature type="compositionally biased region" description="Polar residues" evidence="1">
    <location>
        <begin position="18"/>
        <end position="30"/>
    </location>
</feature>
<feature type="compositionally biased region" description="Basic residues" evidence="1">
    <location>
        <begin position="7"/>
        <end position="17"/>
    </location>
</feature>
<feature type="compositionally biased region" description="Low complexity" evidence="1">
    <location>
        <begin position="89"/>
        <end position="110"/>
    </location>
</feature>
<dbReference type="AlphaFoldDB" id="A0A8D8I745"/>
<reference evidence="2" key="1">
    <citation type="submission" date="2021-05" db="EMBL/GenBank/DDBJ databases">
        <authorList>
            <person name="Alioto T."/>
            <person name="Alioto T."/>
            <person name="Gomez Garrido J."/>
        </authorList>
    </citation>
    <scope>NUCLEOTIDE SEQUENCE</scope>
</reference>
<dbReference type="EMBL" id="HBUE01341800">
    <property type="protein sequence ID" value="CAG6598855.1"/>
    <property type="molecule type" value="Transcribed_RNA"/>
</dbReference>
<evidence type="ECO:0000256" key="1">
    <source>
        <dbReference type="SAM" id="MobiDB-lite"/>
    </source>
</evidence>
<accession>A0A8D8I745</accession>
<feature type="compositionally biased region" description="Basic residues" evidence="1">
    <location>
        <begin position="44"/>
        <end position="69"/>
    </location>
</feature>
<dbReference type="EMBL" id="HBUE01234897">
    <property type="protein sequence ID" value="CAG6546672.1"/>
    <property type="molecule type" value="Transcribed_RNA"/>
</dbReference>
<feature type="region of interest" description="Disordered" evidence="1">
    <location>
        <begin position="1"/>
        <end position="110"/>
    </location>
</feature>
<proteinExistence type="predicted"/>
<protein>
    <submittedName>
        <fullName evidence="2">(northern house mosquito) hypothetical protein</fullName>
    </submittedName>
</protein>